<evidence type="ECO:0000256" key="6">
    <source>
        <dbReference type="ARBA" id="ARBA00023157"/>
    </source>
</evidence>
<keyword evidence="12" id="KW-1185">Reference proteome</keyword>
<evidence type="ECO:0000256" key="9">
    <source>
        <dbReference type="SAM" id="Phobius"/>
    </source>
</evidence>
<comment type="caution">
    <text evidence="8">Lacks conserved residue(s) required for the propagation of feature annotation.</text>
</comment>
<feature type="transmembrane region" description="Helical" evidence="9">
    <location>
        <begin position="185"/>
        <end position="206"/>
    </location>
</feature>
<dbReference type="Gene3D" id="2.10.50.10">
    <property type="entry name" value="Tumor Necrosis Factor Receptor, subunit A, domain 2"/>
    <property type="match status" value="2"/>
</dbReference>
<evidence type="ECO:0000256" key="8">
    <source>
        <dbReference type="PROSITE-ProRule" id="PRU00206"/>
    </source>
</evidence>
<keyword evidence="9" id="KW-0812">Transmembrane</keyword>
<evidence type="ECO:0000256" key="3">
    <source>
        <dbReference type="ARBA" id="ARBA00022703"/>
    </source>
</evidence>
<keyword evidence="5" id="KW-0677">Repeat</keyword>
<accession>A0A9N7URZ5</accession>
<comment type="caution">
    <text evidence="11">The sequence shown here is derived from an EMBL/GenBank/DDBJ whole genome shotgun (WGS) entry which is preliminary data.</text>
</comment>
<dbReference type="InterPro" id="IPR001368">
    <property type="entry name" value="TNFR/NGFR_Cys_rich_reg"/>
</dbReference>
<keyword evidence="7" id="KW-0325">Glycoprotein</keyword>
<reference evidence="11" key="1">
    <citation type="submission" date="2020-03" db="EMBL/GenBank/DDBJ databases">
        <authorList>
            <person name="Weist P."/>
        </authorList>
    </citation>
    <scope>NUCLEOTIDE SEQUENCE</scope>
</reference>
<evidence type="ECO:0000259" key="10">
    <source>
        <dbReference type="PROSITE" id="PS50050"/>
    </source>
</evidence>
<dbReference type="InterPro" id="IPR052459">
    <property type="entry name" value="TNFRSF_decoy_receptor"/>
</dbReference>
<dbReference type="GO" id="GO:0005576">
    <property type="term" value="C:extracellular region"/>
    <property type="evidence" value="ECO:0007669"/>
    <property type="project" value="UniProtKB-SubCell"/>
</dbReference>
<evidence type="ECO:0000256" key="2">
    <source>
        <dbReference type="ARBA" id="ARBA00022525"/>
    </source>
</evidence>
<dbReference type="SMART" id="SM00208">
    <property type="entry name" value="TNFR"/>
    <property type="match status" value="3"/>
</dbReference>
<gene>
    <name evidence="11" type="ORF">PLEPLA_LOCUS25847</name>
</gene>
<keyword evidence="4" id="KW-0732">Signal</keyword>
<dbReference type="PANTHER" id="PTHR23097:SF181">
    <property type="entry name" value="CASPASE-8-LIKE"/>
    <property type="match status" value="1"/>
</dbReference>
<proteinExistence type="predicted"/>
<evidence type="ECO:0000256" key="7">
    <source>
        <dbReference type="ARBA" id="ARBA00023180"/>
    </source>
</evidence>
<comment type="subcellular location">
    <subcellularLocation>
        <location evidence="1">Secreted</location>
    </subcellularLocation>
</comment>
<feature type="disulfide bond" evidence="8">
    <location>
        <begin position="44"/>
        <end position="59"/>
    </location>
</feature>
<keyword evidence="2" id="KW-0964">Secreted</keyword>
<dbReference type="EMBL" id="CADEAL010002079">
    <property type="protein sequence ID" value="CAB1437854.1"/>
    <property type="molecule type" value="Genomic_DNA"/>
</dbReference>
<evidence type="ECO:0000313" key="11">
    <source>
        <dbReference type="EMBL" id="CAB1437854.1"/>
    </source>
</evidence>
<dbReference type="PROSITE" id="PS50050">
    <property type="entry name" value="TNFR_NGFR_2"/>
    <property type="match status" value="1"/>
</dbReference>
<feature type="repeat" description="TNFR-Cys" evidence="8">
    <location>
        <begin position="43"/>
        <end position="81"/>
    </location>
</feature>
<protein>
    <recommendedName>
        <fullName evidence="10">TNFR-Cys domain-containing protein</fullName>
    </recommendedName>
</protein>
<sequence length="265" mass="29061">MGYAGSCDEQQTPSDGMCCDRCRPGEYMKQLQCDARDKAVCSPCPEGFYSDHFNRFDRCEKCKSCPHEYAVKCTPTTNAKCSCRSGFLCSSNECLTCEENKCVAGEILNRTDIPQGGQLIKYSYRCEAACTANAYFDVKEKTCKQRTQCSAFGLAELFPGNKTHNSVCDICARMHCKGGDSSNTILGIGFLLLSVCFLAILSAVCVKSLRKHRAKNYPVLGFSTADFPLPKEECGLQLSISDECKECSSLDENQTSAIPILCTLG</sequence>
<name>A0A9N7URZ5_PLEPL</name>
<dbReference type="GO" id="GO:0006915">
    <property type="term" value="P:apoptotic process"/>
    <property type="evidence" value="ECO:0007669"/>
    <property type="project" value="UniProtKB-KW"/>
</dbReference>
<evidence type="ECO:0000256" key="4">
    <source>
        <dbReference type="ARBA" id="ARBA00022729"/>
    </source>
</evidence>
<evidence type="ECO:0000313" key="12">
    <source>
        <dbReference type="Proteomes" id="UP001153269"/>
    </source>
</evidence>
<dbReference type="SUPFAM" id="SSF57586">
    <property type="entry name" value="TNF receptor-like"/>
    <property type="match status" value="1"/>
</dbReference>
<dbReference type="Proteomes" id="UP001153269">
    <property type="component" value="Unassembled WGS sequence"/>
</dbReference>
<evidence type="ECO:0000256" key="1">
    <source>
        <dbReference type="ARBA" id="ARBA00004613"/>
    </source>
</evidence>
<keyword evidence="3" id="KW-0053">Apoptosis</keyword>
<organism evidence="11 12">
    <name type="scientific">Pleuronectes platessa</name>
    <name type="common">European plaice</name>
    <dbReference type="NCBI Taxonomy" id="8262"/>
    <lineage>
        <taxon>Eukaryota</taxon>
        <taxon>Metazoa</taxon>
        <taxon>Chordata</taxon>
        <taxon>Craniata</taxon>
        <taxon>Vertebrata</taxon>
        <taxon>Euteleostomi</taxon>
        <taxon>Actinopterygii</taxon>
        <taxon>Neopterygii</taxon>
        <taxon>Teleostei</taxon>
        <taxon>Neoteleostei</taxon>
        <taxon>Acanthomorphata</taxon>
        <taxon>Carangaria</taxon>
        <taxon>Pleuronectiformes</taxon>
        <taxon>Pleuronectoidei</taxon>
        <taxon>Pleuronectidae</taxon>
        <taxon>Pleuronectes</taxon>
    </lineage>
</organism>
<dbReference type="PANTHER" id="PTHR23097">
    <property type="entry name" value="TUMOR NECROSIS FACTOR RECEPTOR SUPERFAMILY MEMBER"/>
    <property type="match status" value="1"/>
</dbReference>
<dbReference type="AlphaFoldDB" id="A0A9N7URZ5"/>
<dbReference type="CDD" id="cd00185">
    <property type="entry name" value="TNFRSF"/>
    <property type="match status" value="1"/>
</dbReference>
<keyword evidence="6 8" id="KW-1015">Disulfide bond</keyword>
<keyword evidence="9" id="KW-0472">Membrane</keyword>
<feature type="domain" description="TNFR-Cys" evidence="10">
    <location>
        <begin position="43"/>
        <end position="81"/>
    </location>
</feature>
<evidence type="ECO:0000256" key="5">
    <source>
        <dbReference type="ARBA" id="ARBA00022737"/>
    </source>
</evidence>
<keyword evidence="9" id="KW-1133">Transmembrane helix</keyword>